<comment type="caution">
    <text evidence="1">The sequence shown here is derived from an EMBL/GenBank/DDBJ whole genome shotgun (WGS) entry which is preliminary data.</text>
</comment>
<dbReference type="EMBL" id="RDQH01000342">
    <property type="protein sequence ID" value="RXH70944.1"/>
    <property type="molecule type" value="Genomic_DNA"/>
</dbReference>
<evidence type="ECO:0000313" key="1">
    <source>
        <dbReference type="EMBL" id="RXH70944.1"/>
    </source>
</evidence>
<dbReference type="Proteomes" id="UP000290289">
    <property type="component" value="Chromosome 16"/>
</dbReference>
<sequence length="92" mass="10713">MIGGGSRWERRKGLPPRIAASFGYGSAIKWFKTLTASAVKDFEQQNGQRMQKQQQKQLLHSFCFLEGCVCENYQQGHTLPTQRQRQRQRQLK</sequence>
<evidence type="ECO:0000313" key="2">
    <source>
        <dbReference type="Proteomes" id="UP000290289"/>
    </source>
</evidence>
<reference evidence="1 2" key="1">
    <citation type="submission" date="2018-10" db="EMBL/GenBank/DDBJ databases">
        <title>A high-quality apple genome assembly.</title>
        <authorList>
            <person name="Hu J."/>
        </authorList>
    </citation>
    <scope>NUCLEOTIDE SEQUENCE [LARGE SCALE GENOMIC DNA]</scope>
    <source>
        <strain evidence="2">cv. HFTH1</strain>
        <tissue evidence="1">Young leaf</tissue>
    </source>
</reference>
<proteinExistence type="predicted"/>
<accession>A0A498HKW3</accession>
<keyword evidence="2" id="KW-1185">Reference proteome</keyword>
<protein>
    <submittedName>
        <fullName evidence="1">Uncharacterized protein</fullName>
    </submittedName>
</protein>
<gene>
    <name evidence="1" type="ORF">DVH24_015566</name>
</gene>
<name>A0A498HKW3_MALDO</name>
<organism evidence="1 2">
    <name type="scientific">Malus domestica</name>
    <name type="common">Apple</name>
    <name type="synonym">Pyrus malus</name>
    <dbReference type="NCBI Taxonomy" id="3750"/>
    <lineage>
        <taxon>Eukaryota</taxon>
        <taxon>Viridiplantae</taxon>
        <taxon>Streptophyta</taxon>
        <taxon>Embryophyta</taxon>
        <taxon>Tracheophyta</taxon>
        <taxon>Spermatophyta</taxon>
        <taxon>Magnoliopsida</taxon>
        <taxon>eudicotyledons</taxon>
        <taxon>Gunneridae</taxon>
        <taxon>Pentapetalae</taxon>
        <taxon>rosids</taxon>
        <taxon>fabids</taxon>
        <taxon>Rosales</taxon>
        <taxon>Rosaceae</taxon>
        <taxon>Amygdaloideae</taxon>
        <taxon>Maleae</taxon>
        <taxon>Malus</taxon>
    </lineage>
</organism>
<dbReference type="AlphaFoldDB" id="A0A498HKW3"/>